<dbReference type="AlphaFoldDB" id="A0A919YRN6"/>
<gene>
    <name evidence="2" type="ORF">J40TS1_38170</name>
</gene>
<sequence>MKNSNLLIACLILVICFLIYQVFDLKQEIRSVESSQPPVVVPNGFSIYGQVSGTSNEDGFWVYKDDEKNVYFFDYDPETKEITKIQKSIYDQ</sequence>
<protein>
    <submittedName>
        <fullName evidence="2">Uncharacterized protein</fullName>
    </submittedName>
</protein>
<accession>A0A919YRN6</accession>
<keyword evidence="3" id="KW-1185">Reference proteome</keyword>
<dbReference type="RefSeq" id="WP_213518239.1">
    <property type="nucleotide sequence ID" value="NZ_BOSE01000007.1"/>
</dbReference>
<evidence type="ECO:0000313" key="3">
    <source>
        <dbReference type="Proteomes" id="UP000683139"/>
    </source>
</evidence>
<dbReference type="Proteomes" id="UP000683139">
    <property type="component" value="Unassembled WGS sequence"/>
</dbReference>
<keyword evidence="1" id="KW-0812">Transmembrane</keyword>
<reference evidence="2" key="1">
    <citation type="submission" date="2021-03" db="EMBL/GenBank/DDBJ databases">
        <title>Antimicrobial resistance genes in bacteria isolated from Japanese honey, and their potential for conferring macrolide and lincosamide resistance in the American foulbrood pathogen Paenibacillus larvae.</title>
        <authorList>
            <person name="Okamoto M."/>
            <person name="Kumagai M."/>
            <person name="Kanamori H."/>
            <person name="Takamatsu D."/>
        </authorList>
    </citation>
    <scope>NUCLEOTIDE SEQUENCE</scope>
    <source>
        <strain evidence="2">J40TS1</strain>
    </source>
</reference>
<evidence type="ECO:0000256" key="1">
    <source>
        <dbReference type="SAM" id="Phobius"/>
    </source>
</evidence>
<dbReference type="EMBL" id="BOSE01000007">
    <property type="protein sequence ID" value="GIP18175.1"/>
    <property type="molecule type" value="Genomic_DNA"/>
</dbReference>
<keyword evidence="1" id="KW-1133">Transmembrane helix</keyword>
<evidence type="ECO:0000313" key="2">
    <source>
        <dbReference type="EMBL" id="GIP18175.1"/>
    </source>
</evidence>
<name>A0A919YRN6_9BACL</name>
<feature type="transmembrane region" description="Helical" evidence="1">
    <location>
        <begin position="6"/>
        <end position="23"/>
    </location>
</feature>
<comment type="caution">
    <text evidence="2">The sequence shown here is derived from an EMBL/GenBank/DDBJ whole genome shotgun (WGS) entry which is preliminary data.</text>
</comment>
<proteinExistence type="predicted"/>
<organism evidence="2 3">
    <name type="scientific">Paenibacillus montaniterrae</name>
    <dbReference type="NCBI Taxonomy" id="429341"/>
    <lineage>
        <taxon>Bacteria</taxon>
        <taxon>Bacillati</taxon>
        <taxon>Bacillota</taxon>
        <taxon>Bacilli</taxon>
        <taxon>Bacillales</taxon>
        <taxon>Paenibacillaceae</taxon>
        <taxon>Paenibacillus</taxon>
    </lineage>
</organism>
<keyword evidence="1" id="KW-0472">Membrane</keyword>